<keyword evidence="4" id="KW-1185">Reference proteome</keyword>
<reference evidence="3" key="1">
    <citation type="submission" date="2015-06" db="UniProtKB">
        <authorList>
            <consortium name="EnsemblPlants"/>
        </authorList>
    </citation>
    <scope>IDENTIFICATION</scope>
</reference>
<evidence type="ECO:0000256" key="1">
    <source>
        <dbReference type="SAM" id="MobiDB-lite"/>
    </source>
</evidence>
<evidence type="ECO:0000259" key="2">
    <source>
        <dbReference type="Pfam" id="PF14291"/>
    </source>
</evidence>
<proteinExistence type="predicted"/>
<feature type="compositionally biased region" description="Basic and acidic residues" evidence="1">
    <location>
        <begin position="808"/>
        <end position="820"/>
    </location>
</feature>
<dbReference type="Gramene" id="ORGLA02G0088600.1">
    <property type="protein sequence ID" value="ORGLA02G0088600.1"/>
    <property type="gene ID" value="ORGLA02G0088600"/>
</dbReference>
<name>I1NYT0_ORYGL</name>
<dbReference type="PANTHER" id="PTHR11697">
    <property type="entry name" value="GENERAL TRANSCRIPTION FACTOR 2-RELATED ZINC FINGER PROTEIN"/>
    <property type="match status" value="1"/>
</dbReference>
<feature type="region of interest" description="Disordered" evidence="1">
    <location>
        <begin position="859"/>
        <end position="949"/>
    </location>
</feature>
<organism evidence="3 4">
    <name type="scientific">Oryza glaberrima</name>
    <name type="common">African rice</name>
    <dbReference type="NCBI Taxonomy" id="4538"/>
    <lineage>
        <taxon>Eukaryota</taxon>
        <taxon>Viridiplantae</taxon>
        <taxon>Streptophyta</taxon>
        <taxon>Embryophyta</taxon>
        <taxon>Tracheophyta</taxon>
        <taxon>Spermatophyta</taxon>
        <taxon>Magnoliopsida</taxon>
        <taxon>Liliopsida</taxon>
        <taxon>Poales</taxon>
        <taxon>Poaceae</taxon>
        <taxon>BOP clade</taxon>
        <taxon>Oryzoideae</taxon>
        <taxon>Oryzeae</taxon>
        <taxon>Oryzinae</taxon>
        <taxon>Oryza</taxon>
    </lineage>
</organism>
<feature type="compositionally biased region" description="Pro residues" evidence="1">
    <location>
        <begin position="87"/>
        <end position="100"/>
    </location>
</feature>
<evidence type="ECO:0000313" key="4">
    <source>
        <dbReference type="Proteomes" id="UP000007306"/>
    </source>
</evidence>
<dbReference type="InterPro" id="IPR012337">
    <property type="entry name" value="RNaseH-like_sf"/>
</dbReference>
<protein>
    <recommendedName>
        <fullName evidence="2">DUF4371 domain-containing protein</fullName>
    </recommendedName>
</protein>
<dbReference type="InterPro" id="IPR055298">
    <property type="entry name" value="AtLOH3-like"/>
</dbReference>
<dbReference type="Pfam" id="PF14291">
    <property type="entry name" value="DUF4371"/>
    <property type="match status" value="1"/>
</dbReference>
<sequence length="949" mass="107255">MTPWNTDSDSDSDTRKKPIWRTYIFEFLSSHLLQPLAPASTCAQVLDQQLAPRHGSRHPAPPSLRDLNADPPAEDDDHIVHLHGEPLPQPPYFPEPKPPPTSTVVETVAVAVVAAAAAASPATCHYIWRLIQAIKPLLTIGQRNNRQDMFRLLHYLADCLILRIILVKWLGFGHLVNFIMENYLKRKVPDSSNNARTSCPEVNDLNWKEEIKYDPGLRKPIDAYHPNLRDRIQSEDAQKAYFTRLNGSISVARRLLKQGLPFRGHDESKDSYNKGNFLEFRDMLEEHDHALGKAVGKYGAGNSLMTSSDIQKDIVECFAKEILHSIMEELGHDVFCLLVDESRDVSYKEQMAVVLRYVDKCGFVKERFIGVVHVKETTSSYLKAAIDSLFAGFKLSLKQVRGQGYDGASNMRGCGMLQTGTGLNQEQCLQRPGDTRWSSHYKTLKSLLDMFPTIVKVLEFVEKDDKDRTNRDQANGLLVYFQSFEFVFYLHLMSTILIITNTLSLALQRKDQDIVNAVKCVKSTRCHLDDLRRDGWENLLGDVYAFCDKYDIIKLEMGEAYVNPKKQRQKTGITNQHHYEVDCFNDVIDWLLQELDSRFNETSSELLLCSAAFSPRESSHDFNVENLMRLAKLYPNDFNSGELSDLRHHLCLYNAYVREDDRFSNIQTIASPLDPAPPSLRDLNADPPAEDDDHIVHLHGEPLPQPPYFPEPNAAADLDGGLDGDAEASFPGSNPEADGRELDCDLEQDHSLFMFLDPGEVRCRKRLRASEEDDVDVGDARGAPGRCYDDDVAEDGRSTQSRYSWRPRNADDQSYTHDDDTPAAQEISGEQIAADDTYYDSYYYMDGEYGGAYDEEEHQQDDMAAADFHDGNQLSPEHQRVLDRLFGEADGSTRQEEQEAAAQGSGGEHVPPEEDSYEAAAVLAGDDVDEEQLQRQEQVDMTDGTDETF</sequence>
<feature type="region of interest" description="Disordered" evidence="1">
    <location>
        <begin position="51"/>
        <end position="100"/>
    </location>
</feature>
<feature type="compositionally biased region" description="Basic and acidic residues" evidence="1">
    <location>
        <begin position="877"/>
        <end position="897"/>
    </location>
</feature>
<dbReference type="InterPro" id="IPR025398">
    <property type="entry name" value="DUF4371"/>
</dbReference>
<dbReference type="EnsemblPlants" id="ORGLA02G0088600.1">
    <property type="protein sequence ID" value="ORGLA02G0088600.1"/>
    <property type="gene ID" value="ORGLA02G0088600"/>
</dbReference>
<dbReference type="eggNOG" id="ENOG502QSU3">
    <property type="taxonomic scope" value="Eukaryota"/>
</dbReference>
<feature type="domain" description="DUF4371" evidence="2">
    <location>
        <begin position="235"/>
        <end position="413"/>
    </location>
</feature>
<feature type="region of interest" description="Disordered" evidence="1">
    <location>
        <begin position="669"/>
        <end position="741"/>
    </location>
</feature>
<feature type="region of interest" description="Disordered" evidence="1">
    <location>
        <begin position="769"/>
        <end position="830"/>
    </location>
</feature>
<dbReference type="SUPFAM" id="SSF53098">
    <property type="entry name" value="Ribonuclease H-like"/>
    <property type="match status" value="1"/>
</dbReference>
<dbReference type="AlphaFoldDB" id="I1NYT0"/>
<evidence type="ECO:0000313" key="3">
    <source>
        <dbReference type="EnsemblPlants" id="ORGLA02G0088600.1"/>
    </source>
</evidence>
<dbReference type="Proteomes" id="UP000007306">
    <property type="component" value="Chromosome 2"/>
</dbReference>
<dbReference type="PANTHER" id="PTHR11697:SF230">
    <property type="entry name" value="ZINC FINGER, MYM DOMAIN CONTAINING 1"/>
    <property type="match status" value="1"/>
</dbReference>
<dbReference type="HOGENOM" id="CLU_310230_0_0_1"/>
<accession>I1NYT0</accession>
<reference evidence="3 4" key="2">
    <citation type="submission" date="2018-04" db="EMBL/GenBank/DDBJ databases">
        <title>OglaRS2 (Oryza glaberrima Reference Sequence Version 2).</title>
        <authorList>
            <person name="Zhang J."/>
            <person name="Kudrna D."/>
            <person name="Lee S."/>
            <person name="Talag J."/>
            <person name="Rajasekar S."/>
            <person name="Wing R.A."/>
        </authorList>
    </citation>
    <scope>NUCLEOTIDE SEQUENCE [LARGE SCALE GENOMIC DNA]</scope>
    <source>
        <strain evidence="3 4">cv. IRGC 96717</strain>
    </source>
</reference>
<dbReference type="OMA" id="ESSHDFN"/>
<dbReference type="STRING" id="4538.I1NYT0"/>